<accession>A0AAV0SY61</accession>
<gene>
    <name evidence="5" type="ORF">HBR001_LOCUS415</name>
</gene>
<dbReference type="EMBL" id="CANTFL010000056">
    <property type="protein sequence ID" value="CAI5710165.1"/>
    <property type="molecule type" value="Genomic_DNA"/>
</dbReference>
<sequence length="127" mass="14576">MRSHYRALLALAVLFVDINTALALAQTESTKVTSLDSRLPDRLHATKDDSDVSRQRFLRTRDANAQRMEERGNFGAAVVEKAEWAGRILKYTGWLTAGKHPDWVKDAHPEHWVGYYRFWAKAHVNDL</sequence>
<protein>
    <recommendedName>
        <fullName evidence="4">RxLR effector protein</fullName>
    </recommendedName>
</protein>
<reference evidence="5" key="1">
    <citation type="submission" date="2022-12" db="EMBL/GenBank/DDBJ databases">
        <authorList>
            <person name="Webb A."/>
        </authorList>
    </citation>
    <scope>NUCLEOTIDE SEQUENCE</scope>
    <source>
        <strain evidence="5">Hp1</strain>
    </source>
</reference>
<comment type="function">
    <text evidence="4">Effector that suppresses plant defense responses during pathogen infection.</text>
</comment>
<organism evidence="5 6">
    <name type="scientific">Hyaloperonospora brassicae</name>
    <name type="common">Brassica downy mildew</name>
    <name type="synonym">Peronospora brassicae</name>
    <dbReference type="NCBI Taxonomy" id="162125"/>
    <lineage>
        <taxon>Eukaryota</taxon>
        <taxon>Sar</taxon>
        <taxon>Stramenopiles</taxon>
        <taxon>Oomycota</taxon>
        <taxon>Peronosporomycetes</taxon>
        <taxon>Peronosporales</taxon>
        <taxon>Peronosporaceae</taxon>
        <taxon>Hyaloperonospora</taxon>
    </lineage>
</organism>
<evidence type="ECO:0000256" key="4">
    <source>
        <dbReference type="RuleBase" id="RU367124"/>
    </source>
</evidence>
<dbReference type="InterPro" id="IPR031825">
    <property type="entry name" value="RXLR"/>
</dbReference>
<feature type="signal peptide" evidence="4">
    <location>
        <begin position="1"/>
        <end position="23"/>
    </location>
</feature>
<comment type="caution">
    <text evidence="5">The sequence shown here is derived from an EMBL/GenBank/DDBJ whole genome shotgun (WGS) entry which is preliminary data.</text>
</comment>
<comment type="subcellular location">
    <subcellularLocation>
        <location evidence="1 4">Secreted</location>
    </subcellularLocation>
</comment>
<dbReference type="AlphaFoldDB" id="A0AAV0SY61"/>
<evidence type="ECO:0000256" key="3">
    <source>
        <dbReference type="ARBA" id="ARBA00022525"/>
    </source>
</evidence>
<comment type="similarity">
    <text evidence="2 4">Belongs to the RxLR effector family.</text>
</comment>
<feature type="chain" id="PRO_5044957508" description="RxLR effector protein" evidence="4">
    <location>
        <begin position="24"/>
        <end position="127"/>
    </location>
</feature>
<name>A0AAV0SY61_HYABA</name>
<evidence type="ECO:0000313" key="5">
    <source>
        <dbReference type="EMBL" id="CAI5710165.1"/>
    </source>
</evidence>
<dbReference type="Pfam" id="PF16810">
    <property type="entry name" value="RXLR"/>
    <property type="match status" value="1"/>
</dbReference>
<evidence type="ECO:0000256" key="1">
    <source>
        <dbReference type="ARBA" id="ARBA00004613"/>
    </source>
</evidence>
<keyword evidence="4" id="KW-0732">Signal</keyword>
<evidence type="ECO:0000313" key="6">
    <source>
        <dbReference type="Proteomes" id="UP001162031"/>
    </source>
</evidence>
<comment type="domain">
    <text evidence="4">The RxLR-dEER motif acts to carry the protein into the host cell cytoplasm through binding to cell surface phosphatidylinositol-3-phosphate.</text>
</comment>
<keyword evidence="6" id="KW-1185">Reference proteome</keyword>
<proteinExistence type="inferred from homology"/>
<evidence type="ECO:0000256" key="2">
    <source>
        <dbReference type="ARBA" id="ARBA00010400"/>
    </source>
</evidence>
<dbReference type="Proteomes" id="UP001162031">
    <property type="component" value="Unassembled WGS sequence"/>
</dbReference>
<keyword evidence="3 4" id="KW-0964">Secreted</keyword>